<sequence length="442" mass="48575">MFLQRPLQLREPVPWTPRHLVQVDEAQRMSPHRHGQPKNHRGQIEKSGRNVCWHAPSSKYTRLTTIWDRPTNETHSLAPHAIASHRAATRFDTTTTSVLSTFDFHVSDSQVEPSSRRKSSASVAPLAVGPTTSAIQNERRSVAGHDTWWHIWANAVLSTNHVVVARDAEFVPLVAAHVVIGVAYWTHLACLSEFGSQVPCGKFGFARAVLGFYIGFLVAALQLLQFVAQTALAVLEMASFLTTEFDWLANVQPLLWLLTYATIGVLHCHVGRCRVACVGTLLMILGSWPQLGIDVVWKDHNNTILTSVGSTYVATLHLIAFSYIGVEAHTTVTYHVREPSTALPKGNLYAVKTLGILNLVRLVLPLAVSSMASWAVVPARFGAAFGLVLSSARLAQTMADSNLLPPCFRLPSISPPGDRRDLDCRIWPFVPACGISYCLALC</sequence>
<evidence type="ECO:0000256" key="1">
    <source>
        <dbReference type="SAM" id="MobiDB-lite"/>
    </source>
</evidence>
<feature type="region of interest" description="Disordered" evidence="1">
    <location>
        <begin position="27"/>
        <end position="47"/>
    </location>
</feature>
<keyword evidence="2" id="KW-0812">Transmembrane</keyword>
<feature type="transmembrane region" description="Helical" evidence="2">
    <location>
        <begin position="347"/>
        <end position="368"/>
    </location>
</feature>
<name>A0A485KBE0_9STRA</name>
<keyword evidence="5" id="KW-1185">Reference proteome</keyword>
<dbReference type="AlphaFoldDB" id="A0A485KBE0"/>
<proteinExistence type="predicted"/>
<feature type="transmembrane region" description="Helical" evidence="2">
    <location>
        <begin position="247"/>
        <end position="266"/>
    </location>
</feature>
<reference evidence="4 5" key="1">
    <citation type="submission" date="2019-03" db="EMBL/GenBank/DDBJ databases">
        <authorList>
            <person name="Gaulin E."/>
            <person name="Dumas B."/>
        </authorList>
    </citation>
    <scope>NUCLEOTIDE SEQUENCE [LARGE SCALE GENOMIC DNA]</scope>
    <source>
        <strain evidence="4">CBS 568.67</strain>
    </source>
</reference>
<dbReference type="EMBL" id="CAADRA010000605">
    <property type="protein sequence ID" value="VFT80608.1"/>
    <property type="molecule type" value="Genomic_DNA"/>
</dbReference>
<feature type="transmembrane region" description="Helical" evidence="2">
    <location>
        <begin position="273"/>
        <end position="291"/>
    </location>
</feature>
<protein>
    <submittedName>
        <fullName evidence="4">Aste57867_3442 protein</fullName>
    </submittedName>
</protein>
<reference evidence="3" key="2">
    <citation type="submission" date="2019-06" db="EMBL/GenBank/DDBJ databases">
        <title>Genomics analysis of Aphanomyces spp. identifies a new class of oomycete effector associated with host adaptation.</title>
        <authorList>
            <person name="Gaulin E."/>
        </authorList>
    </citation>
    <scope>NUCLEOTIDE SEQUENCE</scope>
    <source>
        <strain evidence="3">CBS 578.67</strain>
    </source>
</reference>
<organism evidence="4 5">
    <name type="scientific">Aphanomyces stellatus</name>
    <dbReference type="NCBI Taxonomy" id="120398"/>
    <lineage>
        <taxon>Eukaryota</taxon>
        <taxon>Sar</taxon>
        <taxon>Stramenopiles</taxon>
        <taxon>Oomycota</taxon>
        <taxon>Saprolegniomycetes</taxon>
        <taxon>Saprolegniales</taxon>
        <taxon>Verrucalvaceae</taxon>
        <taxon>Aphanomyces</taxon>
    </lineage>
</organism>
<gene>
    <name evidence="4" type="primary">Aste57867_3442</name>
    <name evidence="3" type="ORF">As57867_003432</name>
    <name evidence="4" type="ORF">ASTE57867_3442</name>
</gene>
<dbReference type="EMBL" id="VJMH01000605">
    <property type="protein sequence ID" value="KAF0715314.1"/>
    <property type="molecule type" value="Genomic_DNA"/>
</dbReference>
<feature type="compositionally biased region" description="Basic residues" evidence="1">
    <location>
        <begin position="30"/>
        <end position="41"/>
    </location>
</feature>
<dbReference type="Gene3D" id="1.20.1740.10">
    <property type="entry name" value="Amino acid/polyamine transporter I"/>
    <property type="match status" value="1"/>
</dbReference>
<dbReference type="Proteomes" id="UP000332933">
    <property type="component" value="Unassembled WGS sequence"/>
</dbReference>
<accession>A0A485KBE0</accession>
<feature type="transmembrane region" description="Helical" evidence="2">
    <location>
        <begin position="303"/>
        <end position="326"/>
    </location>
</feature>
<evidence type="ECO:0000313" key="4">
    <source>
        <dbReference type="EMBL" id="VFT80608.1"/>
    </source>
</evidence>
<evidence type="ECO:0000256" key="2">
    <source>
        <dbReference type="SAM" id="Phobius"/>
    </source>
</evidence>
<evidence type="ECO:0000313" key="5">
    <source>
        <dbReference type="Proteomes" id="UP000332933"/>
    </source>
</evidence>
<keyword evidence="2" id="KW-0472">Membrane</keyword>
<evidence type="ECO:0000313" key="3">
    <source>
        <dbReference type="EMBL" id="KAF0715314.1"/>
    </source>
</evidence>
<keyword evidence="2" id="KW-1133">Transmembrane helix</keyword>
<feature type="transmembrane region" description="Helical" evidence="2">
    <location>
        <begin position="212"/>
        <end position="235"/>
    </location>
</feature>